<evidence type="ECO:0000256" key="2">
    <source>
        <dbReference type="ARBA" id="ARBA00005752"/>
    </source>
</evidence>
<proteinExistence type="inferred from homology"/>
<dbReference type="PANTHER" id="PTHR43284:SF1">
    <property type="entry name" value="ASPARAGINE SYNTHETASE"/>
    <property type="match status" value="1"/>
</dbReference>
<sequence length="646" mass="72481">MCGIAGFMGIPDAPDVARATLERMIRTLHHRGPDGYGFHVDGGAGLAHARLAVIDLVTGAQPIANERGNVWTVFNGEIFNYRTLRAELEQRGHRFATQSDTEVIVHLYEEHGDRFVEHLNGDFAIALWDGERRRLVLARDRCGVRPLYFTRAAGRLWFGSEIKALLACAPGRARIDPAGLAQSFTYWGPIDPGSVFAGVESLPPGHLLAIESDGRESLGRYWDWSFPGRETPSQRWRSVEHAAAELRELLTDAVRLRLQADVPLGAYLSGGLDSSAVVALMREAGATRLRSFSIAFDDAEFDESEQQQAMVRHLDCEHSTLRCTRRSIGEAFPALVRHAEAPILRTAGVPLMLLAQQVRQDGYKVVLTGEGADEVFGGYDLFKEAKVRRFWARQPDSHFRPLLLGRLYGYLENSPVRHAALAQSFFGRGMEHLDRPVFAHVPRWASSRHALRFLAPELHASLDDWDPLAWYEQRLPPTIHGWSPLARDQYVEAKTLLASYLLPAQGDRPAMAHSVEGRFPFLDHRVIEFANALPDRWKIRGMTEKYLLRRALDGLLPEAIRSRTKQPYRAPDQSSFFVDGEPLDYVAELMGEARIRDAGYFDAPAVGRLFEKCRHGRAIGFADNQAFVGILSTMLVHEHFVRRAAA</sequence>
<protein>
    <recommendedName>
        <fullName evidence="3">asparagine synthase (glutamine-hydrolyzing)</fullName>
        <ecNumber evidence="3">6.3.5.4</ecNumber>
    </recommendedName>
</protein>
<dbReference type="Gene3D" id="3.40.50.620">
    <property type="entry name" value="HUPs"/>
    <property type="match status" value="2"/>
</dbReference>
<evidence type="ECO:0000313" key="9">
    <source>
        <dbReference type="EMBL" id="MFK2930639.1"/>
    </source>
</evidence>
<dbReference type="PROSITE" id="PS51278">
    <property type="entry name" value="GATASE_TYPE_2"/>
    <property type="match status" value="1"/>
</dbReference>
<dbReference type="InterPro" id="IPR033738">
    <property type="entry name" value="AsnB_N"/>
</dbReference>
<organism evidence="9 10">
    <name type="scientific">Dyella agri</name>
    <dbReference type="NCBI Taxonomy" id="1926869"/>
    <lineage>
        <taxon>Bacteria</taxon>
        <taxon>Pseudomonadati</taxon>
        <taxon>Pseudomonadota</taxon>
        <taxon>Gammaproteobacteria</taxon>
        <taxon>Lysobacterales</taxon>
        <taxon>Rhodanobacteraceae</taxon>
        <taxon>Dyella</taxon>
    </lineage>
</organism>
<comment type="similarity">
    <text evidence="2">Belongs to the asparagine synthetase family.</text>
</comment>
<dbReference type="Proteomes" id="UP001620397">
    <property type="component" value="Unassembled WGS sequence"/>
</dbReference>
<dbReference type="SUPFAM" id="SSF56235">
    <property type="entry name" value="N-terminal nucleophile aminohydrolases (Ntn hydrolases)"/>
    <property type="match status" value="1"/>
</dbReference>
<dbReference type="InterPro" id="IPR051786">
    <property type="entry name" value="ASN_synthetase/amidase"/>
</dbReference>
<dbReference type="EC" id="6.3.5.4" evidence="3"/>
<keyword evidence="4" id="KW-0547">Nucleotide-binding</keyword>
<comment type="caution">
    <text evidence="9">The sequence shown here is derived from an EMBL/GenBank/DDBJ whole genome shotgun (WGS) entry which is preliminary data.</text>
</comment>
<dbReference type="GO" id="GO:0004066">
    <property type="term" value="F:asparagine synthase (glutamine-hydrolyzing) activity"/>
    <property type="evidence" value="ECO:0007669"/>
    <property type="project" value="UniProtKB-EC"/>
</dbReference>
<feature type="domain" description="Glutamine amidotransferase type-2" evidence="8">
    <location>
        <begin position="2"/>
        <end position="213"/>
    </location>
</feature>
<dbReference type="EMBL" id="JADIKL010000003">
    <property type="protein sequence ID" value="MFK2930639.1"/>
    <property type="molecule type" value="Genomic_DNA"/>
</dbReference>
<keyword evidence="10" id="KW-1185">Reference proteome</keyword>
<gene>
    <name evidence="9" type="primary">asnB</name>
    <name evidence="9" type="ORF">ISP14_07525</name>
</gene>
<dbReference type="NCBIfam" id="TIGR01536">
    <property type="entry name" value="asn_synth_AEB"/>
    <property type="match status" value="1"/>
</dbReference>
<evidence type="ECO:0000256" key="4">
    <source>
        <dbReference type="ARBA" id="ARBA00022741"/>
    </source>
</evidence>
<dbReference type="InterPro" id="IPR029055">
    <property type="entry name" value="Ntn_hydrolases_N"/>
</dbReference>
<keyword evidence="5" id="KW-0067">ATP-binding</keyword>
<evidence type="ECO:0000256" key="3">
    <source>
        <dbReference type="ARBA" id="ARBA00012737"/>
    </source>
</evidence>
<accession>A0ABW8KES7</accession>
<keyword evidence="9" id="KW-0436">Ligase</keyword>
<evidence type="ECO:0000256" key="1">
    <source>
        <dbReference type="ARBA" id="ARBA00005187"/>
    </source>
</evidence>
<dbReference type="Gene3D" id="3.60.20.10">
    <property type="entry name" value="Glutamine Phosphoribosylpyrophosphate, subunit 1, domain 1"/>
    <property type="match status" value="1"/>
</dbReference>
<dbReference type="InterPro" id="IPR001962">
    <property type="entry name" value="Asn_synthase"/>
</dbReference>
<dbReference type="PIRSF" id="PIRSF001589">
    <property type="entry name" value="Asn_synthetase_glu-h"/>
    <property type="match status" value="1"/>
</dbReference>
<dbReference type="PANTHER" id="PTHR43284">
    <property type="entry name" value="ASPARAGINE SYNTHETASE (GLUTAMINE-HYDROLYZING)"/>
    <property type="match status" value="1"/>
</dbReference>
<evidence type="ECO:0000259" key="8">
    <source>
        <dbReference type="PROSITE" id="PS51278"/>
    </source>
</evidence>
<name>A0ABW8KES7_9GAMM</name>
<comment type="catalytic activity">
    <reaction evidence="7">
        <text>L-aspartate + L-glutamine + ATP + H2O = L-asparagine + L-glutamate + AMP + diphosphate + H(+)</text>
        <dbReference type="Rhea" id="RHEA:12228"/>
        <dbReference type="ChEBI" id="CHEBI:15377"/>
        <dbReference type="ChEBI" id="CHEBI:15378"/>
        <dbReference type="ChEBI" id="CHEBI:29985"/>
        <dbReference type="ChEBI" id="CHEBI:29991"/>
        <dbReference type="ChEBI" id="CHEBI:30616"/>
        <dbReference type="ChEBI" id="CHEBI:33019"/>
        <dbReference type="ChEBI" id="CHEBI:58048"/>
        <dbReference type="ChEBI" id="CHEBI:58359"/>
        <dbReference type="ChEBI" id="CHEBI:456215"/>
        <dbReference type="EC" id="6.3.5.4"/>
    </reaction>
</comment>
<dbReference type="CDD" id="cd00712">
    <property type="entry name" value="AsnB"/>
    <property type="match status" value="1"/>
</dbReference>
<dbReference type="InterPro" id="IPR014729">
    <property type="entry name" value="Rossmann-like_a/b/a_fold"/>
</dbReference>
<reference evidence="9 10" key="1">
    <citation type="submission" date="2020-10" db="EMBL/GenBank/DDBJ databases">
        <title>Phylogeny of dyella-like bacteria.</title>
        <authorList>
            <person name="Fu J."/>
        </authorList>
    </citation>
    <scope>NUCLEOTIDE SEQUENCE [LARGE SCALE GENOMIC DNA]</scope>
    <source>
        <strain evidence="9 10">DKC-1</strain>
    </source>
</reference>
<dbReference type="CDD" id="cd01991">
    <property type="entry name" value="Asn_synthase_B_C"/>
    <property type="match status" value="1"/>
</dbReference>
<dbReference type="RefSeq" id="WP_404537728.1">
    <property type="nucleotide sequence ID" value="NZ_JADIKL010000003.1"/>
</dbReference>
<dbReference type="InterPro" id="IPR006426">
    <property type="entry name" value="Asn_synth_AEB"/>
</dbReference>
<dbReference type="Pfam" id="PF00733">
    <property type="entry name" value="Asn_synthase"/>
    <property type="match status" value="1"/>
</dbReference>
<evidence type="ECO:0000256" key="6">
    <source>
        <dbReference type="ARBA" id="ARBA00022962"/>
    </source>
</evidence>
<dbReference type="SUPFAM" id="SSF52402">
    <property type="entry name" value="Adenine nucleotide alpha hydrolases-like"/>
    <property type="match status" value="1"/>
</dbReference>
<keyword evidence="6" id="KW-0315">Glutamine amidotransferase</keyword>
<evidence type="ECO:0000313" key="10">
    <source>
        <dbReference type="Proteomes" id="UP001620397"/>
    </source>
</evidence>
<comment type="pathway">
    <text evidence="1">Amino-acid biosynthesis; L-asparagine biosynthesis; L-asparagine from L-aspartate (L-Gln route): step 1/1.</text>
</comment>
<dbReference type="InterPro" id="IPR017932">
    <property type="entry name" value="GATase_2_dom"/>
</dbReference>
<evidence type="ECO:0000256" key="7">
    <source>
        <dbReference type="ARBA" id="ARBA00048741"/>
    </source>
</evidence>
<dbReference type="Pfam" id="PF13537">
    <property type="entry name" value="GATase_7"/>
    <property type="match status" value="1"/>
</dbReference>
<evidence type="ECO:0000256" key="5">
    <source>
        <dbReference type="ARBA" id="ARBA00022840"/>
    </source>
</evidence>